<comment type="caution">
    <text evidence="6">The sequence shown here is derived from an EMBL/GenBank/DDBJ whole genome shotgun (WGS) entry which is preliminary data.</text>
</comment>
<protein>
    <recommendedName>
        <fullName evidence="3">Recombination-associated protein RdgC</fullName>
    </recommendedName>
</protein>
<comment type="similarity">
    <text evidence="2">Belongs to the RdgC family.</text>
</comment>
<dbReference type="InterPro" id="IPR007476">
    <property type="entry name" value="RdgC"/>
</dbReference>
<gene>
    <name evidence="6" type="primary">rdgC</name>
    <name evidence="6" type="ORF">V6W77_05605</name>
</gene>
<evidence type="ECO:0000256" key="5">
    <source>
        <dbReference type="ARBA" id="ARBA00023172"/>
    </source>
</evidence>
<evidence type="ECO:0000313" key="7">
    <source>
        <dbReference type="Proteomes" id="UP001432017"/>
    </source>
</evidence>
<dbReference type="PANTHER" id="PTHR38103">
    <property type="entry name" value="RECOMBINATION-ASSOCIATED PROTEIN RDGC"/>
    <property type="match status" value="1"/>
</dbReference>
<dbReference type="EMBL" id="JBAJJM010000007">
    <property type="protein sequence ID" value="MEG9475748.1"/>
    <property type="molecule type" value="Genomic_DNA"/>
</dbReference>
<evidence type="ECO:0000256" key="1">
    <source>
        <dbReference type="ARBA" id="ARBA00004453"/>
    </source>
</evidence>
<keyword evidence="7" id="KW-1185">Reference proteome</keyword>
<dbReference type="Pfam" id="PF04381">
    <property type="entry name" value="RdgC"/>
    <property type="match status" value="1"/>
</dbReference>
<evidence type="ECO:0000256" key="3">
    <source>
        <dbReference type="ARBA" id="ARBA00022296"/>
    </source>
</evidence>
<name>A0ABU7ZET4_9PAST</name>
<keyword evidence="5" id="KW-0233">DNA recombination</keyword>
<dbReference type="Proteomes" id="UP001432017">
    <property type="component" value="Unassembled WGS sequence"/>
</dbReference>
<evidence type="ECO:0000256" key="4">
    <source>
        <dbReference type="ARBA" id="ARBA00022490"/>
    </source>
</evidence>
<reference evidence="6" key="1">
    <citation type="submission" date="2023-12" db="EMBL/GenBank/DDBJ databases">
        <title>Mannheima indologenes sp. nov. proposed for Clade V organisms of Mannheimia.</title>
        <authorList>
            <person name="Christensen H."/>
        </authorList>
    </citation>
    <scope>NUCLEOTIDE SEQUENCE</scope>
    <source>
        <strain evidence="6">M14.4</strain>
    </source>
</reference>
<dbReference type="PANTHER" id="PTHR38103:SF1">
    <property type="entry name" value="RECOMBINATION-ASSOCIATED PROTEIN RDGC"/>
    <property type="match status" value="1"/>
</dbReference>
<accession>A0ABU7ZET4</accession>
<keyword evidence="4" id="KW-0963">Cytoplasm</keyword>
<dbReference type="RefSeq" id="WP_334254041.1">
    <property type="nucleotide sequence ID" value="NZ_JBAJJM010000007.1"/>
</dbReference>
<dbReference type="NCBIfam" id="NF001462">
    <property type="entry name" value="PRK00321.1-3"/>
    <property type="match status" value="1"/>
</dbReference>
<comment type="subcellular location">
    <subcellularLocation>
        <location evidence="1">Cytoplasm</location>
        <location evidence="1">Nucleoid</location>
    </subcellularLocation>
</comment>
<sequence length="297" mass="33648">MYWFKNLMAYRLTSQIDFSKLETALENSRFTPCESTDYSKFGWTAPLHGNESLKFEINGHILIVACKEEKVLPAYAVNRQLAARVAALEEKEGRKLKKTEKLSIKDSVMAEMLLRAFSKFTHTAIWIDTTKGLIFVDSSSAKKSEDVLALLRKSLGSLPVVPLSYNSNPSEVMTSWLVNGTPQWLMLLEEGKLKRFDVDSLAIFKRQDLEGEEVTTCLEHGAMAVSLAVERENHLSFILNEDGTLSRLKFADNIIEQNDDVLKEDVVQRFDADFLLMTQELSQLIELIAAEFGNIKK</sequence>
<organism evidence="6 7">
    <name type="scientific">Mannheimia indoligenes</name>
    <dbReference type="NCBI Taxonomy" id="3103145"/>
    <lineage>
        <taxon>Bacteria</taxon>
        <taxon>Pseudomonadati</taxon>
        <taxon>Pseudomonadota</taxon>
        <taxon>Gammaproteobacteria</taxon>
        <taxon>Pasteurellales</taxon>
        <taxon>Pasteurellaceae</taxon>
        <taxon>Mannheimia</taxon>
    </lineage>
</organism>
<dbReference type="NCBIfam" id="NF001464">
    <property type="entry name" value="PRK00321.1-5"/>
    <property type="match status" value="1"/>
</dbReference>
<evidence type="ECO:0000256" key="2">
    <source>
        <dbReference type="ARBA" id="ARBA00008657"/>
    </source>
</evidence>
<proteinExistence type="inferred from homology"/>
<evidence type="ECO:0000313" key="6">
    <source>
        <dbReference type="EMBL" id="MEG9475748.1"/>
    </source>
</evidence>